<dbReference type="Proteomes" id="UP001419268">
    <property type="component" value="Unassembled WGS sequence"/>
</dbReference>
<evidence type="ECO:0000256" key="1">
    <source>
        <dbReference type="SAM" id="SignalP"/>
    </source>
</evidence>
<evidence type="ECO:0000313" key="2">
    <source>
        <dbReference type="EMBL" id="KAK9125858.1"/>
    </source>
</evidence>
<evidence type="ECO:0000313" key="3">
    <source>
        <dbReference type="Proteomes" id="UP001419268"/>
    </source>
</evidence>
<comment type="caution">
    <text evidence="2">The sequence shown here is derived from an EMBL/GenBank/DDBJ whole genome shotgun (WGS) entry which is preliminary data.</text>
</comment>
<dbReference type="AlphaFoldDB" id="A0AAP0P0M9"/>
<accession>A0AAP0P0M9</accession>
<reference evidence="2 3" key="1">
    <citation type="submission" date="2024-01" db="EMBL/GenBank/DDBJ databases">
        <title>Genome assemblies of Stephania.</title>
        <authorList>
            <person name="Yang L."/>
        </authorList>
    </citation>
    <scope>NUCLEOTIDE SEQUENCE [LARGE SCALE GENOMIC DNA]</scope>
    <source>
        <strain evidence="2">JXDWG</strain>
        <tissue evidence="2">Leaf</tissue>
    </source>
</reference>
<proteinExistence type="predicted"/>
<protein>
    <submittedName>
        <fullName evidence="2">Uncharacterized protein</fullName>
    </submittedName>
</protein>
<name>A0AAP0P0M9_9MAGN</name>
<gene>
    <name evidence="2" type="ORF">Scep_014704</name>
</gene>
<organism evidence="2 3">
    <name type="scientific">Stephania cephalantha</name>
    <dbReference type="NCBI Taxonomy" id="152367"/>
    <lineage>
        <taxon>Eukaryota</taxon>
        <taxon>Viridiplantae</taxon>
        <taxon>Streptophyta</taxon>
        <taxon>Embryophyta</taxon>
        <taxon>Tracheophyta</taxon>
        <taxon>Spermatophyta</taxon>
        <taxon>Magnoliopsida</taxon>
        <taxon>Ranunculales</taxon>
        <taxon>Menispermaceae</taxon>
        <taxon>Menispermoideae</taxon>
        <taxon>Cissampelideae</taxon>
        <taxon>Stephania</taxon>
    </lineage>
</organism>
<sequence>MVALLCFFFLFHEAFSHPLTSAIKEEKNSGVLIALCGLMDSNLGIAFVLLKSNGFD</sequence>
<feature type="signal peptide" evidence="1">
    <location>
        <begin position="1"/>
        <end position="16"/>
    </location>
</feature>
<dbReference type="EMBL" id="JBBNAG010000006">
    <property type="protein sequence ID" value="KAK9125858.1"/>
    <property type="molecule type" value="Genomic_DNA"/>
</dbReference>
<keyword evidence="3" id="KW-1185">Reference proteome</keyword>
<keyword evidence="1" id="KW-0732">Signal</keyword>
<feature type="chain" id="PRO_5043016570" evidence="1">
    <location>
        <begin position="17"/>
        <end position="56"/>
    </location>
</feature>